<sequence>MAAHRYTCVGFSPKADRKCIDFVTPMPSQRLCSVCSVIPDVAFSLGCRHVFCTACMNDLMQQLARSSLPVRRQGVSKRKRQLGLRVRRVRELVQVLLPQQGIRMHLRRPHVRDDRALLPRVRLPRSLLRLLREARSPGLMCWFTSAKDAVSAS</sequence>
<accession>A0ACB8DRC0</accession>
<gene>
    <name evidence="1" type="ORF">HPB49_021321</name>
</gene>
<comment type="caution">
    <text evidence="1">The sequence shown here is derived from an EMBL/GenBank/DDBJ whole genome shotgun (WGS) entry which is preliminary data.</text>
</comment>
<dbReference type="EMBL" id="CM023479">
    <property type="protein sequence ID" value="KAH7974908.1"/>
    <property type="molecule type" value="Genomic_DNA"/>
</dbReference>
<proteinExistence type="predicted"/>
<organism evidence="1 2">
    <name type="scientific">Dermacentor silvarum</name>
    <name type="common">Tick</name>
    <dbReference type="NCBI Taxonomy" id="543639"/>
    <lineage>
        <taxon>Eukaryota</taxon>
        <taxon>Metazoa</taxon>
        <taxon>Ecdysozoa</taxon>
        <taxon>Arthropoda</taxon>
        <taxon>Chelicerata</taxon>
        <taxon>Arachnida</taxon>
        <taxon>Acari</taxon>
        <taxon>Parasitiformes</taxon>
        <taxon>Ixodida</taxon>
        <taxon>Ixodoidea</taxon>
        <taxon>Ixodidae</taxon>
        <taxon>Rhipicephalinae</taxon>
        <taxon>Dermacentor</taxon>
    </lineage>
</organism>
<reference evidence="1" key="1">
    <citation type="submission" date="2020-05" db="EMBL/GenBank/DDBJ databases">
        <title>Large-scale comparative analyses of tick genomes elucidate their genetic diversity and vector capacities.</title>
        <authorList>
            <person name="Jia N."/>
            <person name="Wang J."/>
            <person name="Shi W."/>
            <person name="Du L."/>
            <person name="Sun Y."/>
            <person name="Zhan W."/>
            <person name="Jiang J."/>
            <person name="Wang Q."/>
            <person name="Zhang B."/>
            <person name="Ji P."/>
            <person name="Sakyi L.B."/>
            <person name="Cui X."/>
            <person name="Yuan T."/>
            <person name="Jiang B."/>
            <person name="Yang W."/>
            <person name="Lam T.T.-Y."/>
            <person name="Chang Q."/>
            <person name="Ding S."/>
            <person name="Wang X."/>
            <person name="Zhu J."/>
            <person name="Ruan X."/>
            <person name="Zhao L."/>
            <person name="Wei J."/>
            <person name="Que T."/>
            <person name="Du C."/>
            <person name="Cheng J."/>
            <person name="Dai P."/>
            <person name="Han X."/>
            <person name="Huang E."/>
            <person name="Gao Y."/>
            <person name="Liu J."/>
            <person name="Shao H."/>
            <person name="Ye R."/>
            <person name="Li L."/>
            <person name="Wei W."/>
            <person name="Wang X."/>
            <person name="Wang C."/>
            <person name="Yang T."/>
            <person name="Huo Q."/>
            <person name="Li W."/>
            <person name="Guo W."/>
            <person name="Chen H."/>
            <person name="Zhou L."/>
            <person name="Ni X."/>
            <person name="Tian J."/>
            <person name="Zhou Y."/>
            <person name="Sheng Y."/>
            <person name="Liu T."/>
            <person name="Pan Y."/>
            <person name="Xia L."/>
            <person name="Li J."/>
            <person name="Zhao F."/>
            <person name="Cao W."/>
        </authorList>
    </citation>
    <scope>NUCLEOTIDE SEQUENCE</scope>
    <source>
        <strain evidence="1">Dsil-2018</strain>
    </source>
</reference>
<name>A0ACB8DRC0_DERSI</name>
<protein>
    <submittedName>
        <fullName evidence="1">Uncharacterized protein</fullName>
    </submittedName>
</protein>
<dbReference type="Proteomes" id="UP000821865">
    <property type="component" value="Chromosome 10"/>
</dbReference>
<evidence type="ECO:0000313" key="2">
    <source>
        <dbReference type="Proteomes" id="UP000821865"/>
    </source>
</evidence>
<evidence type="ECO:0000313" key="1">
    <source>
        <dbReference type="EMBL" id="KAH7974908.1"/>
    </source>
</evidence>
<keyword evidence="2" id="KW-1185">Reference proteome</keyword>